<organism evidence="2 3">
    <name type="scientific">Pristionchus mayeri</name>
    <dbReference type="NCBI Taxonomy" id="1317129"/>
    <lineage>
        <taxon>Eukaryota</taxon>
        <taxon>Metazoa</taxon>
        <taxon>Ecdysozoa</taxon>
        <taxon>Nematoda</taxon>
        <taxon>Chromadorea</taxon>
        <taxon>Rhabditida</taxon>
        <taxon>Rhabditina</taxon>
        <taxon>Diplogasteromorpha</taxon>
        <taxon>Diplogasteroidea</taxon>
        <taxon>Neodiplogasteridae</taxon>
        <taxon>Pristionchus</taxon>
    </lineage>
</organism>
<dbReference type="PANTHER" id="PTHR35180:SF4">
    <property type="entry name" value="PROTEIN CBG06219"/>
    <property type="match status" value="1"/>
</dbReference>
<dbReference type="EMBL" id="BTRK01000002">
    <property type="protein sequence ID" value="GMR39478.1"/>
    <property type="molecule type" value="Genomic_DNA"/>
</dbReference>
<accession>A0AAN4ZJB5</accession>
<reference evidence="3" key="1">
    <citation type="submission" date="2022-10" db="EMBL/GenBank/DDBJ databases">
        <title>Genome assembly of Pristionchus species.</title>
        <authorList>
            <person name="Yoshida K."/>
            <person name="Sommer R.J."/>
        </authorList>
    </citation>
    <scope>NUCLEOTIDE SEQUENCE [LARGE SCALE GENOMIC DNA]</scope>
    <source>
        <strain evidence="3">RS5460</strain>
    </source>
</reference>
<keyword evidence="3" id="KW-1185">Reference proteome</keyword>
<feature type="signal peptide" evidence="1">
    <location>
        <begin position="1"/>
        <end position="16"/>
    </location>
</feature>
<evidence type="ECO:0000256" key="1">
    <source>
        <dbReference type="SAM" id="SignalP"/>
    </source>
</evidence>
<dbReference type="Proteomes" id="UP001328107">
    <property type="component" value="Unassembled WGS sequence"/>
</dbReference>
<dbReference type="PANTHER" id="PTHR35180">
    <property type="entry name" value="PROTEIN CBG06219"/>
    <property type="match status" value="1"/>
</dbReference>
<protein>
    <submittedName>
        <fullName evidence="2">Uncharacterized protein</fullName>
    </submittedName>
</protein>
<name>A0AAN4ZJB5_9BILA</name>
<comment type="caution">
    <text evidence="2">The sequence shown here is derived from an EMBL/GenBank/DDBJ whole genome shotgun (WGS) entry which is preliminary data.</text>
</comment>
<evidence type="ECO:0000313" key="3">
    <source>
        <dbReference type="Proteomes" id="UP001328107"/>
    </source>
</evidence>
<evidence type="ECO:0000313" key="2">
    <source>
        <dbReference type="EMBL" id="GMR39478.1"/>
    </source>
</evidence>
<feature type="chain" id="PRO_5042876632" evidence="1">
    <location>
        <begin position="17"/>
        <end position="138"/>
    </location>
</feature>
<gene>
    <name evidence="2" type="ORF">PMAYCL1PPCAC_09673</name>
</gene>
<proteinExistence type="predicted"/>
<dbReference type="AlphaFoldDB" id="A0AAN4ZJB5"/>
<sequence>MYQLCLIAMIFAAAAAADTPCEWRGHAPFCGSQECPQGWAQLAKSSDSDDNDFAEFGNVCIFGQKTLCCKNEHVRMKHVPTCTRKAEGCPSGQVKVAVERIAKIYIDNDYYNICCDREILAHHHKKHEQNEIMNDGSD</sequence>
<keyword evidence="1" id="KW-0732">Signal</keyword>